<dbReference type="Proteomes" id="UP000005239">
    <property type="component" value="Unassembled WGS sequence"/>
</dbReference>
<proteinExistence type="predicted"/>
<dbReference type="InterPro" id="IPR003582">
    <property type="entry name" value="ShKT_dom"/>
</dbReference>
<protein>
    <submittedName>
        <fullName evidence="3">ShK domain-containing protein</fullName>
    </submittedName>
</protein>
<name>A0A2A6CQQ6_PRIPA</name>
<dbReference type="OrthoDB" id="5832750at2759"/>
<keyword evidence="4" id="KW-1185">Reference proteome</keyword>
<sequence>MPSTVSVFVLSSMVALSAAQCGTRGNHPNCANWAANSNFCFNTNYTLAIRQQYCPTYCTNLGCGATTTVAGPGAGTDGNANCAAWAAKVDTPFCVNSMTVAQKTTYCAKTCAFEIAPNADCALYTVTGTAFARGTPSNKTAAPGTAVASGAVAGTTTLFTAADAGGDTSTGELETHLGTATEHFFTVTNNAALSYTCFFPALQRPGHPPVDERLPQGHRKGTEVRTQTSQPTSNVPRNPIICRAVNTSFSFFCFIIICP</sequence>
<organism evidence="3 4">
    <name type="scientific">Pristionchus pacificus</name>
    <name type="common">Parasitic nematode worm</name>
    <dbReference type="NCBI Taxonomy" id="54126"/>
    <lineage>
        <taxon>Eukaryota</taxon>
        <taxon>Metazoa</taxon>
        <taxon>Ecdysozoa</taxon>
        <taxon>Nematoda</taxon>
        <taxon>Chromadorea</taxon>
        <taxon>Rhabditida</taxon>
        <taxon>Rhabditina</taxon>
        <taxon>Diplogasteromorpha</taxon>
        <taxon>Diplogasteroidea</taxon>
        <taxon>Neodiplogasteridae</taxon>
        <taxon>Pristionchus</taxon>
    </lineage>
</organism>
<feature type="signal peptide" evidence="2">
    <location>
        <begin position="1"/>
        <end position="19"/>
    </location>
</feature>
<feature type="chain" id="PRO_5043399971" evidence="2">
    <location>
        <begin position="20"/>
        <end position="259"/>
    </location>
</feature>
<feature type="compositionally biased region" description="Basic and acidic residues" evidence="1">
    <location>
        <begin position="209"/>
        <end position="223"/>
    </location>
</feature>
<evidence type="ECO:0000256" key="1">
    <source>
        <dbReference type="SAM" id="MobiDB-lite"/>
    </source>
</evidence>
<gene>
    <name evidence="3" type="primary">WBGene00279531</name>
</gene>
<feature type="compositionally biased region" description="Polar residues" evidence="1">
    <location>
        <begin position="224"/>
        <end position="234"/>
    </location>
</feature>
<feature type="region of interest" description="Disordered" evidence="1">
    <location>
        <begin position="208"/>
        <end position="234"/>
    </location>
</feature>
<dbReference type="PANTHER" id="PTHR46707">
    <property type="entry name" value="PROTEIN CBG07468"/>
    <property type="match status" value="1"/>
</dbReference>
<accession>A0A2A6CQQ6</accession>
<evidence type="ECO:0000313" key="3">
    <source>
        <dbReference type="EnsemblMetazoa" id="PPA41162.1"/>
    </source>
</evidence>
<dbReference type="AlphaFoldDB" id="A0A2A6CQQ6"/>
<reference evidence="3" key="2">
    <citation type="submission" date="2022-06" db="UniProtKB">
        <authorList>
            <consortium name="EnsemblMetazoa"/>
        </authorList>
    </citation>
    <scope>IDENTIFICATION</scope>
    <source>
        <strain evidence="3">PS312</strain>
    </source>
</reference>
<dbReference type="EnsemblMetazoa" id="PPA41162.1">
    <property type="protein sequence ID" value="PPA41162.1"/>
    <property type="gene ID" value="WBGene00279531"/>
</dbReference>
<dbReference type="Pfam" id="PF01549">
    <property type="entry name" value="ShK"/>
    <property type="match status" value="2"/>
</dbReference>
<keyword evidence="2" id="KW-0732">Signal</keyword>
<evidence type="ECO:0000313" key="4">
    <source>
        <dbReference type="Proteomes" id="UP000005239"/>
    </source>
</evidence>
<reference evidence="4" key="1">
    <citation type="journal article" date="2008" name="Nat. Genet.">
        <title>The Pristionchus pacificus genome provides a unique perspective on nematode lifestyle and parasitism.</title>
        <authorList>
            <person name="Dieterich C."/>
            <person name="Clifton S.W."/>
            <person name="Schuster L.N."/>
            <person name="Chinwalla A."/>
            <person name="Delehaunty K."/>
            <person name="Dinkelacker I."/>
            <person name="Fulton L."/>
            <person name="Fulton R."/>
            <person name="Godfrey J."/>
            <person name="Minx P."/>
            <person name="Mitreva M."/>
            <person name="Roeseler W."/>
            <person name="Tian H."/>
            <person name="Witte H."/>
            <person name="Yang S.P."/>
            <person name="Wilson R.K."/>
            <person name="Sommer R.J."/>
        </authorList>
    </citation>
    <scope>NUCLEOTIDE SEQUENCE [LARGE SCALE GENOMIC DNA]</scope>
    <source>
        <strain evidence="4">PS312</strain>
    </source>
</reference>
<accession>A0A8R1YV54</accession>
<dbReference type="PANTHER" id="PTHR46707:SF1">
    <property type="entry name" value="COEXPRESSED WITH POLYCYSTINS-RELATED"/>
    <property type="match status" value="1"/>
</dbReference>
<evidence type="ECO:0000256" key="2">
    <source>
        <dbReference type="SAM" id="SignalP"/>
    </source>
</evidence>